<keyword evidence="1" id="KW-0677">Repeat</keyword>
<feature type="domain" description="Fibronectin type-III" evidence="4">
    <location>
        <begin position="68"/>
        <end position="161"/>
    </location>
</feature>
<dbReference type="InterPro" id="IPR003961">
    <property type="entry name" value="FN3_dom"/>
</dbReference>
<evidence type="ECO:0000259" key="4">
    <source>
        <dbReference type="PROSITE" id="PS50853"/>
    </source>
</evidence>
<dbReference type="InterPro" id="IPR013783">
    <property type="entry name" value="Ig-like_fold"/>
</dbReference>
<reference evidence="5" key="2">
    <citation type="submission" date="2025-09" db="UniProtKB">
        <authorList>
            <consortium name="Ensembl"/>
        </authorList>
    </citation>
    <scope>IDENTIFICATION</scope>
</reference>
<dbReference type="FunFam" id="2.60.40.10:FF:000179">
    <property type="entry name" value="Myomesin 2"/>
    <property type="match status" value="1"/>
</dbReference>
<reference evidence="5" key="1">
    <citation type="submission" date="2025-08" db="UniProtKB">
        <authorList>
            <consortium name="Ensembl"/>
        </authorList>
    </citation>
    <scope>IDENTIFICATION</scope>
</reference>
<dbReference type="SUPFAM" id="SSF48726">
    <property type="entry name" value="Immunoglobulin"/>
    <property type="match status" value="4"/>
</dbReference>
<dbReference type="InterPro" id="IPR013098">
    <property type="entry name" value="Ig_I-set"/>
</dbReference>
<sequence length="801" mass="89212">MQCVAGTEDWQRVNTEIPVKSPRFAVFDLSEGKSYCFRVRCCNSAGIGEPSEATEATVVDDKLDIPKAPGRIMPTRNTDTSVVVTWTEPPDAKELVGYYIESSVEGSGRWEPCNNNPVKGTRFVCHGLSTGEKYIFRVRAVNAAGLSEFSQESEPIEVKAAIAAPSPPYDIVVLESVRDSMVLGWKQPEAIGGTEITGYYVNYREVFHLTVSPNPKLISTMLLILQIENLKENMVYQFQVAAANLAGVGAPSKPSKSFKCEEWTIAVPGPPHDVKCTEVRKDSLVLLWKEPVYSGRTPVVGYYVDMKETEAKEERWRSVNEKPLQKKYLKIGGLTQGVSYVFRVRAANQAGVGKPSDVTDAVIAETRPGTKEVVVDVDDNGVISLNFECDQMSPDSKFIWSKNYEPIEDDSRLNIDTKGGKSKLSFKNLGEDDLGIYSCIVTDTDGVSSSYTIDEEEMKRLLALSHERQFPTVPLISELAVEILEKGEVRFWLQAEKLSGNAKANFVFNDKEIFNGEKYKMKVDKNTGLVEMIMDKLEEKDEGTYTFQLQDGKATNQSSLVLIGDGRLICIMQGVGFSLFSTLTDLSVFLCHNFACLLQDRASLSATDLKIQSTAEGIRLYSYVTYYVEDLRVGWVHNDTQIKFTDRMRTGVTGEQIWLQINEPTPQDKGRYIMELFDGSTTHTKTVDLSGQDRARVLGGLPDVVTIQEGKALNLSCTVWGDPTPEVSWLKNEKSFVSDANCILRFESGKNVSFSISTVSTQDSGKYSIVVKNKYGTETSDVTVSVYIPEEERESEQEKKQ</sequence>
<evidence type="ECO:0000313" key="5">
    <source>
        <dbReference type="Ensembl" id="ENSZALP00000021964.1"/>
    </source>
</evidence>
<organism evidence="5 6">
    <name type="scientific">Zonotrichia albicollis</name>
    <name type="common">White-throated sparrow</name>
    <name type="synonym">Fringilla albicollis</name>
    <dbReference type="NCBI Taxonomy" id="44394"/>
    <lineage>
        <taxon>Eukaryota</taxon>
        <taxon>Metazoa</taxon>
        <taxon>Chordata</taxon>
        <taxon>Craniata</taxon>
        <taxon>Vertebrata</taxon>
        <taxon>Euteleostomi</taxon>
        <taxon>Archelosauria</taxon>
        <taxon>Archosauria</taxon>
        <taxon>Dinosauria</taxon>
        <taxon>Saurischia</taxon>
        <taxon>Theropoda</taxon>
        <taxon>Coelurosauria</taxon>
        <taxon>Aves</taxon>
        <taxon>Neognathae</taxon>
        <taxon>Neoaves</taxon>
        <taxon>Telluraves</taxon>
        <taxon>Australaves</taxon>
        <taxon>Passeriformes</taxon>
        <taxon>Passerellidae</taxon>
        <taxon>Zonotrichia</taxon>
    </lineage>
</organism>
<evidence type="ECO:0000313" key="6">
    <source>
        <dbReference type="Proteomes" id="UP000694413"/>
    </source>
</evidence>
<evidence type="ECO:0000256" key="1">
    <source>
        <dbReference type="ARBA" id="ARBA00022737"/>
    </source>
</evidence>
<dbReference type="SMART" id="SM00409">
    <property type="entry name" value="IG"/>
    <property type="match status" value="3"/>
</dbReference>
<dbReference type="PANTHER" id="PTHR13817:SF16">
    <property type="entry name" value="MYOMESIN-1"/>
    <property type="match status" value="1"/>
</dbReference>
<dbReference type="Pfam" id="PF07679">
    <property type="entry name" value="I-set"/>
    <property type="match status" value="2"/>
</dbReference>
<dbReference type="PRINTS" id="PR00014">
    <property type="entry name" value="FNTYPEIII"/>
</dbReference>
<dbReference type="InterPro" id="IPR036116">
    <property type="entry name" value="FN3_sf"/>
</dbReference>
<dbReference type="Gene3D" id="2.60.40.10">
    <property type="entry name" value="Immunoglobulins"/>
    <property type="match status" value="8"/>
</dbReference>
<proteinExistence type="predicted"/>
<dbReference type="Proteomes" id="UP000694413">
    <property type="component" value="Unassembled WGS sequence"/>
</dbReference>
<dbReference type="InterPro" id="IPR036179">
    <property type="entry name" value="Ig-like_dom_sf"/>
</dbReference>
<dbReference type="FunFam" id="2.60.40.10:FF:000197">
    <property type="entry name" value="Myomesin 1"/>
    <property type="match status" value="1"/>
</dbReference>
<evidence type="ECO:0000259" key="3">
    <source>
        <dbReference type="PROSITE" id="PS50835"/>
    </source>
</evidence>
<name>A0A8D2NIN7_ZONAL</name>
<dbReference type="GO" id="GO:0045214">
    <property type="term" value="P:sarcomere organization"/>
    <property type="evidence" value="ECO:0007669"/>
    <property type="project" value="TreeGrafter"/>
</dbReference>
<dbReference type="FunFam" id="2.60.40.10:FF:000124">
    <property type="entry name" value="Myomesin 1"/>
    <property type="match status" value="1"/>
</dbReference>
<dbReference type="InterPro" id="IPR050964">
    <property type="entry name" value="Striated_Muscle_Regulatory"/>
</dbReference>
<keyword evidence="2" id="KW-0393">Immunoglobulin domain</keyword>
<dbReference type="FunFam" id="2.60.40.10:FF:000222">
    <property type="entry name" value="Myomesin 1"/>
    <property type="match status" value="1"/>
</dbReference>
<feature type="domain" description="Fibronectin type-III" evidence="4">
    <location>
        <begin position="167"/>
        <end position="263"/>
    </location>
</feature>
<dbReference type="InterPro" id="IPR007110">
    <property type="entry name" value="Ig-like_dom"/>
</dbReference>
<dbReference type="SUPFAM" id="SSF49265">
    <property type="entry name" value="Fibronectin type III"/>
    <property type="match status" value="2"/>
</dbReference>
<dbReference type="Pfam" id="PF00041">
    <property type="entry name" value="fn3"/>
    <property type="match status" value="3"/>
</dbReference>
<dbReference type="CDD" id="cd00096">
    <property type="entry name" value="Ig"/>
    <property type="match status" value="1"/>
</dbReference>
<dbReference type="InterPro" id="IPR003598">
    <property type="entry name" value="Ig_sub2"/>
</dbReference>
<feature type="domain" description="Fibronectin type-III" evidence="4">
    <location>
        <begin position="1"/>
        <end position="61"/>
    </location>
</feature>
<dbReference type="GO" id="GO:0031430">
    <property type="term" value="C:M band"/>
    <property type="evidence" value="ECO:0007669"/>
    <property type="project" value="TreeGrafter"/>
</dbReference>
<feature type="domain" description="Ig-like" evidence="3">
    <location>
        <begin position="368"/>
        <end position="454"/>
    </location>
</feature>
<gene>
    <name evidence="5" type="primary">MYOM1</name>
</gene>
<dbReference type="PROSITE" id="PS50853">
    <property type="entry name" value="FN3"/>
    <property type="match status" value="4"/>
</dbReference>
<dbReference type="Ensembl" id="ENSZALT00000028613.1">
    <property type="protein sequence ID" value="ENSZALP00000021964.1"/>
    <property type="gene ID" value="ENSZALG00000017131.1"/>
</dbReference>
<dbReference type="PROSITE" id="PS50835">
    <property type="entry name" value="IG_LIKE"/>
    <property type="match status" value="2"/>
</dbReference>
<feature type="domain" description="Fibronectin type-III" evidence="4">
    <location>
        <begin position="270"/>
        <end position="369"/>
    </location>
</feature>
<dbReference type="InterPro" id="IPR003599">
    <property type="entry name" value="Ig_sub"/>
</dbReference>
<keyword evidence="6" id="KW-1185">Reference proteome</keyword>
<accession>A0A8D2NIN7</accession>
<dbReference type="CDD" id="cd00063">
    <property type="entry name" value="FN3"/>
    <property type="match status" value="4"/>
</dbReference>
<feature type="domain" description="Ig-like" evidence="3">
    <location>
        <begin position="707"/>
        <end position="785"/>
    </location>
</feature>
<evidence type="ECO:0000256" key="2">
    <source>
        <dbReference type="ARBA" id="ARBA00023319"/>
    </source>
</evidence>
<dbReference type="FunFam" id="2.60.40.10:FF:000233">
    <property type="entry name" value="Myomesin 1"/>
    <property type="match status" value="1"/>
</dbReference>
<dbReference type="FunFam" id="2.60.40.10:FF:002172">
    <property type="entry name" value="Myomesin 1a (skelemin)"/>
    <property type="match status" value="2"/>
</dbReference>
<dbReference type="SMART" id="SM00060">
    <property type="entry name" value="FN3"/>
    <property type="match status" value="3"/>
</dbReference>
<protein>
    <submittedName>
        <fullName evidence="5">Myomesin 1</fullName>
    </submittedName>
</protein>
<dbReference type="SMART" id="SM00408">
    <property type="entry name" value="IGc2"/>
    <property type="match status" value="2"/>
</dbReference>
<dbReference type="AlphaFoldDB" id="A0A8D2NIN7"/>
<dbReference type="PANTHER" id="PTHR13817">
    <property type="entry name" value="TITIN"/>
    <property type="match status" value="1"/>
</dbReference>